<dbReference type="GO" id="GO:0045892">
    <property type="term" value="P:negative regulation of DNA-templated transcription"/>
    <property type="evidence" value="ECO:0007669"/>
    <property type="project" value="TreeGrafter"/>
</dbReference>
<dbReference type="PROSITE" id="PS50949">
    <property type="entry name" value="HTH_GNTR"/>
    <property type="match status" value="1"/>
</dbReference>
<dbReference type="InterPro" id="IPR036388">
    <property type="entry name" value="WH-like_DNA-bd_sf"/>
</dbReference>
<keyword evidence="3" id="KW-0804">Transcription</keyword>
<sequence length="243" mass="28246">MEKKLSHDSVIPLYYQLKEILLENIESGNWRPDDMIPSEIQLQQEYNISRNTVKKALDELVQEGWLTRIQGKGTFVSAPKIEQSLTNFYSFSKVMKNRGLNPRDIILEFKENDPRLGISKKLQISDHKKVYELKRLRCSGDDPIILETSYIPKDLFPNLSVKMLENNSLYDVMQNEYGIYVTKAKEIFEPVLIRSHESLILQVGEGNPALLLERIAYDNQGVPVEFCRSLIRGDRCRFYTELL</sequence>
<dbReference type="Gene3D" id="3.40.1410.10">
    <property type="entry name" value="Chorismate lyase-like"/>
    <property type="match status" value="1"/>
</dbReference>
<dbReference type="InterPro" id="IPR000524">
    <property type="entry name" value="Tscrpt_reg_HTH_GntR"/>
</dbReference>
<organism evidence="5 6">
    <name type="scientific">Priestia megaterium</name>
    <name type="common">Bacillus megaterium</name>
    <dbReference type="NCBI Taxonomy" id="1404"/>
    <lineage>
        <taxon>Bacteria</taxon>
        <taxon>Bacillati</taxon>
        <taxon>Bacillota</taxon>
        <taxon>Bacilli</taxon>
        <taxon>Bacillales</taxon>
        <taxon>Bacillaceae</taxon>
        <taxon>Priestia</taxon>
    </lineage>
</organism>
<dbReference type="PANTHER" id="PTHR44846:SF1">
    <property type="entry name" value="MANNOSYL-D-GLYCERATE TRANSPORT_METABOLISM SYSTEM REPRESSOR MNGR-RELATED"/>
    <property type="match status" value="1"/>
</dbReference>
<dbReference type="SMART" id="SM00345">
    <property type="entry name" value="HTH_GNTR"/>
    <property type="match status" value="1"/>
</dbReference>
<keyword evidence="2" id="KW-0238">DNA-binding</keyword>
<proteinExistence type="predicted"/>
<reference evidence="5 6" key="2">
    <citation type="submission" date="2020-04" db="EMBL/GenBank/DDBJ databases">
        <authorList>
            <person name="Fomenkov A."/>
            <person name="Anton B.P."/>
            <person name="Roberts R.J."/>
        </authorList>
    </citation>
    <scope>NUCLEOTIDE SEQUENCE [LARGE SCALE GENOMIC DNA]</scope>
    <source>
        <strain evidence="5 6">S2</strain>
    </source>
</reference>
<dbReference type="EMBL" id="CP051128">
    <property type="protein sequence ID" value="QIZ09308.1"/>
    <property type="molecule type" value="Genomic_DNA"/>
</dbReference>
<accession>A0A6H1P711</accession>
<dbReference type="InterPro" id="IPR050679">
    <property type="entry name" value="Bact_HTH_transcr_reg"/>
</dbReference>
<dbReference type="PRINTS" id="PR00035">
    <property type="entry name" value="HTHGNTR"/>
</dbReference>
<name>A0A6H1P711_PRIMG</name>
<evidence type="ECO:0000256" key="2">
    <source>
        <dbReference type="ARBA" id="ARBA00023125"/>
    </source>
</evidence>
<dbReference type="SUPFAM" id="SSF64288">
    <property type="entry name" value="Chorismate lyase-like"/>
    <property type="match status" value="1"/>
</dbReference>
<dbReference type="GO" id="GO:0003700">
    <property type="term" value="F:DNA-binding transcription factor activity"/>
    <property type="evidence" value="ECO:0007669"/>
    <property type="project" value="InterPro"/>
</dbReference>
<protein>
    <submittedName>
        <fullName evidence="5">GntR family transcriptional regulator</fullName>
    </submittedName>
</protein>
<dbReference type="Pfam" id="PF07702">
    <property type="entry name" value="UTRA"/>
    <property type="match status" value="1"/>
</dbReference>
<dbReference type="Gene3D" id="1.10.10.10">
    <property type="entry name" value="Winged helix-like DNA-binding domain superfamily/Winged helix DNA-binding domain"/>
    <property type="match status" value="1"/>
</dbReference>
<dbReference type="AlphaFoldDB" id="A0A6H1P711"/>
<dbReference type="SMART" id="SM00866">
    <property type="entry name" value="UTRA"/>
    <property type="match status" value="1"/>
</dbReference>
<dbReference type="InterPro" id="IPR011663">
    <property type="entry name" value="UTRA"/>
</dbReference>
<evidence type="ECO:0000313" key="6">
    <source>
        <dbReference type="Proteomes" id="UP000501868"/>
    </source>
</evidence>
<dbReference type="PANTHER" id="PTHR44846">
    <property type="entry name" value="MANNOSYL-D-GLYCERATE TRANSPORT/METABOLISM SYSTEM REPRESSOR MNGR-RELATED"/>
    <property type="match status" value="1"/>
</dbReference>
<feature type="domain" description="HTH gntR-type" evidence="4">
    <location>
        <begin position="11"/>
        <end position="79"/>
    </location>
</feature>
<dbReference type="InterPro" id="IPR036390">
    <property type="entry name" value="WH_DNA-bd_sf"/>
</dbReference>
<evidence type="ECO:0000313" key="5">
    <source>
        <dbReference type="EMBL" id="QIZ09308.1"/>
    </source>
</evidence>
<keyword evidence="1" id="KW-0805">Transcription regulation</keyword>
<reference evidence="5 6" key="1">
    <citation type="submission" date="2020-04" db="EMBL/GenBank/DDBJ databases">
        <title>Genome-Wide Identification of 5-Methylcytosine Sites in Bacterial Genomes By High-Throughput Sequencing of MspJI Restriction Fragments.</title>
        <authorList>
            <person name="Wu V."/>
        </authorList>
    </citation>
    <scope>NUCLEOTIDE SEQUENCE [LARGE SCALE GENOMIC DNA]</scope>
    <source>
        <strain evidence="5 6">S2</strain>
    </source>
</reference>
<dbReference type="InterPro" id="IPR028978">
    <property type="entry name" value="Chorismate_lyase_/UTRA_dom_sf"/>
</dbReference>
<dbReference type="Proteomes" id="UP000501868">
    <property type="component" value="Chromosome"/>
</dbReference>
<evidence type="ECO:0000256" key="1">
    <source>
        <dbReference type="ARBA" id="ARBA00023015"/>
    </source>
</evidence>
<dbReference type="FunFam" id="1.10.10.10:FF:000079">
    <property type="entry name" value="GntR family transcriptional regulator"/>
    <property type="match status" value="1"/>
</dbReference>
<dbReference type="CDD" id="cd07377">
    <property type="entry name" value="WHTH_GntR"/>
    <property type="match status" value="1"/>
</dbReference>
<evidence type="ECO:0000259" key="4">
    <source>
        <dbReference type="PROSITE" id="PS50949"/>
    </source>
</evidence>
<dbReference type="SUPFAM" id="SSF46785">
    <property type="entry name" value="Winged helix' DNA-binding domain"/>
    <property type="match status" value="1"/>
</dbReference>
<gene>
    <name evidence="5" type="ORF">HFZ78_23550</name>
</gene>
<dbReference type="GO" id="GO:0003677">
    <property type="term" value="F:DNA binding"/>
    <property type="evidence" value="ECO:0007669"/>
    <property type="project" value="UniProtKB-KW"/>
</dbReference>
<dbReference type="Pfam" id="PF00392">
    <property type="entry name" value="GntR"/>
    <property type="match status" value="1"/>
</dbReference>
<evidence type="ECO:0000256" key="3">
    <source>
        <dbReference type="ARBA" id="ARBA00023163"/>
    </source>
</evidence>